<keyword evidence="4" id="KW-1185">Reference proteome</keyword>
<protein>
    <submittedName>
        <fullName evidence="3">Uncharacterized protein</fullName>
    </submittedName>
</protein>
<evidence type="ECO:0000313" key="4">
    <source>
        <dbReference type="Proteomes" id="UP001189429"/>
    </source>
</evidence>
<name>A0ABN9T4N1_9DINO</name>
<feature type="non-terminal residue" evidence="3">
    <location>
        <position position="1245"/>
    </location>
</feature>
<evidence type="ECO:0000256" key="1">
    <source>
        <dbReference type="SAM" id="Coils"/>
    </source>
</evidence>
<dbReference type="SUPFAM" id="SSF56219">
    <property type="entry name" value="DNase I-like"/>
    <property type="match status" value="1"/>
</dbReference>
<feature type="region of interest" description="Disordered" evidence="2">
    <location>
        <begin position="49"/>
        <end position="73"/>
    </location>
</feature>
<keyword evidence="1" id="KW-0175">Coiled coil</keyword>
<sequence>MAPPQQPRTNYTMCPTPSCRAGKQWDWNWRIIKNGGACSVCGQAQQLYSPKKKKDKPKGGSPKGPGPAVPAASSPAIFSPWGKAKLINQLEALVQQDASVTASVLAIKQAVETPALPRPRTPLEQLQSTEAQAKQAATNAHNFLSEISNLETRLKQARQDYDQAMEELVDAEEAHEVKPESVPDFLAAYEDKLKSIAIEEYEDGEAKDKLQTALTAMDEAKDQAAAVIHAVQTALEGVKLAAAQAPLKRRRAVEVASGPEATASAVGAEGSLGSATKAEGGAEVGTATGAEGAKAAAAAAAPAAPSDAEAKARASKVKAARERLEQSAAKASPVARRACRQSPGPPFDDRSELRGTSDIGVGTFDLGLRQPPAGPLFGDGGTSEVRGIVSSVEADSVDLESRQPPSGPLYGGGDTSEVRGIVSSVEVGPFDLETRHPPSGPLFGDGGTCELRGIFSSSGVGSVGSDYRHPPSGQLLGDGGAGDIGAGVVYFGVLQPPSGPLYGDGDTSELRGIVSSDGGVPAYYGGWQPPSGPLFGDGDTSELRGVSSYTAPHRAGASLFFANVTGWGPRIHKFVVEHKSKYGMMAFVETHVTEAKLIQYRASLDVDGWKLSACAAVGTGRSAEGTSGGEWVLARSHLATTSFDRQRALMTKERLKDPCRGWVPTVWHLRAGNLIVIAAYFLPKHGFGGLNLDRWASLRAFLASVSDPWIIVADWNLTPTALEGNSFLKDVGGTIVLPDVRVTCDKGTGPLIDYAVASVSVADLVSVKGVLTVPWKVHCGLHVEIQGTSTAWWHRALVLPRPLPAVDRPPTAPDPQSKTYQRKQAALQRRKEALPPDHQGAFHELHQPPDPQGLTGDVFEVSLDRWNSNSPSGADGDGCPKYTFTAEMRMISESPIVSWALEGNDQLSQDYGKWVHQVEQSLLDPNLTAQERAPFIGRARGFAVTWKKSVSSPGRGHWKYDGAEHWSVMDTLCRRTLAIFLHDKDEEQMCSALASAAGRVQHLRQYHLDQRPDLQDRAKTALDHIVSLHEGVHSLTSDQMVEGLCQVVVAVEAVAACEVARGIGKARKAYADWVRRMWRTSPGALHRHVRDPVAPRPEDATVVTTPSSFAANAVADPITIMANKSTKWGKIWSDAVDTPASIIQALSAIRHKAAEEDIPPLHCEQLQAAIRVTGNKKARGVDVLGAGGLCRLPTQALEELRDLFQRCEAARAWPLQLAATLSALAPKPSGEGDRVLGMVPLPVKL</sequence>
<dbReference type="EMBL" id="CAUYUJ010014338">
    <property type="protein sequence ID" value="CAK0839984.1"/>
    <property type="molecule type" value="Genomic_DNA"/>
</dbReference>
<feature type="region of interest" description="Disordered" evidence="2">
    <location>
        <begin position="255"/>
        <end position="279"/>
    </location>
</feature>
<organism evidence="3 4">
    <name type="scientific">Prorocentrum cordatum</name>
    <dbReference type="NCBI Taxonomy" id="2364126"/>
    <lineage>
        <taxon>Eukaryota</taxon>
        <taxon>Sar</taxon>
        <taxon>Alveolata</taxon>
        <taxon>Dinophyceae</taxon>
        <taxon>Prorocentrales</taxon>
        <taxon>Prorocentraceae</taxon>
        <taxon>Prorocentrum</taxon>
    </lineage>
</organism>
<evidence type="ECO:0000313" key="3">
    <source>
        <dbReference type="EMBL" id="CAK0839984.1"/>
    </source>
</evidence>
<comment type="caution">
    <text evidence="3">The sequence shown here is derived from an EMBL/GenBank/DDBJ whole genome shotgun (WGS) entry which is preliminary data.</text>
</comment>
<dbReference type="InterPro" id="IPR036691">
    <property type="entry name" value="Endo/exonu/phosph_ase_sf"/>
</dbReference>
<feature type="coiled-coil region" evidence="1">
    <location>
        <begin position="140"/>
        <end position="174"/>
    </location>
</feature>
<feature type="region of interest" description="Disordered" evidence="2">
    <location>
        <begin position="394"/>
        <end position="415"/>
    </location>
</feature>
<evidence type="ECO:0000256" key="2">
    <source>
        <dbReference type="SAM" id="MobiDB-lite"/>
    </source>
</evidence>
<reference evidence="3" key="1">
    <citation type="submission" date="2023-10" db="EMBL/GenBank/DDBJ databases">
        <authorList>
            <person name="Chen Y."/>
            <person name="Shah S."/>
            <person name="Dougan E. K."/>
            <person name="Thang M."/>
            <person name="Chan C."/>
        </authorList>
    </citation>
    <scope>NUCLEOTIDE SEQUENCE [LARGE SCALE GENOMIC DNA]</scope>
</reference>
<feature type="region of interest" description="Disordered" evidence="2">
    <location>
        <begin position="300"/>
        <end position="355"/>
    </location>
</feature>
<accession>A0ABN9T4N1</accession>
<dbReference type="Proteomes" id="UP001189429">
    <property type="component" value="Unassembled WGS sequence"/>
</dbReference>
<gene>
    <name evidence="3" type="ORF">PCOR1329_LOCUS35531</name>
</gene>
<proteinExistence type="predicted"/>